<dbReference type="Proteomes" id="UP000266389">
    <property type="component" value="Unassembled WGS sequence"/>
</dbReference>
<accession>A0A395M2J7</accession>
<feature type="chain" id="PRO_5017233354" evidence="1">
    <location>
        <begin position="20"/>
        <end position="694"/>
    </location>
</feature>
<dbReference type="AlphaFoldDB" id="A0A395M2J7"/>
<proteinExistence type="predicted"/>
<comment type="caution">
    <text evidence="2">The sequence shown here is derived from an EMBL/GenBank/DDBJ whole genome shotgun (WGS) entry which is preliminary data.</text>
</comment>
<protein>
    <submittedName>
        <fullName evidence="2">Helix-hairpin-helix domain-containing protein</fullName>
    </submittedName>
</protein>
<dbReference type="Pfam" id="PF12836">
    <property type="entry name" value="HHH_3"/>
    <property type="match status" value="1"/>
</dbReference>
<feature type="signal peptide" evidence="1">
    <location>
        <begin position="1"/>
        <end position="19"/>
    </location>
</feature>
<dbReference type="InterPro" id="IPR010994">
    <property type="entry name" value="RuvA_2-like"/>
</dbReference>
<name>A0A395M2J7_9BACT</name>
<sequence>MKTLCCFAIGLLWAMCAMAQESSFVSATPDSVKVLRQQTLDRLLDLSSEQSGNSEMLEQFNLLRLQKINLNTAGFSSLLSIPFLTAPDVERILAYRKEKNGFKSVVELRKLIDEDTYELIEDFLTVGRIKTENLSQPSLLDDIERGVLWQRVKFDYIGRTLVESPLRVGFTNGAYQGSAPRIYNRIQGVVSDNLLLSALAEKDVGERSLFDFTSLTLGVRDFYNLKSLVIGDFNLSFGQGLAVQSGRAFFKSPEAVISVKQSQRQVRPYTSTAEQNFFRGAVAEVEFGVLTLIGFYSRNLISGTVNDTAFSSLKLDGLFRTESEIARNRNIDELAFGARVQLNTELFENLFSIGGTFYQTRYDKPFIPSNDLFNRKRFRGDVASVAAFDIDYLFYQFNFFGEVAYCVEQRSVSWLAGVQTEFAKGLRGVIHVRNYAEDYYSPRANAFSESSSGAQGRNERGVYLGAELKLSSELKLRAYYDYYEFPFIASNTVLPSSGNDMLMQLSYKPRRDILIETLLQIKTREEALTQLDALGREYRIATPQRTERIRTDFIYQLSERLRLRTRAEVRHFTRELVATTRRDLGWLIAQDINLDLLESRLSIDARLAFFQTDSFDAAIYAFENDLPLTFTVYAHNGRGRRVFVNLRYQIFSQIELAARYANVLRDDVATIGSGNERFPSNNPSTFSLGLRAQF</sequence>
<evidence type="ECO:0000313" key="2">
    <source>
        <dbReference type="EMBL" id="RFM25023.1"/>
    </source>
</evidence>
<dbReference type="EMBL" id="PHFL01000010">
    <property type="protein sequence ID" value="RFM25023.1"/>
    <property type="molecule type" value="Genomic_DNA"/>
</dbReference>
<organism evidence="2 3">
    <name type="scientific">Candidatus Thermochlorobacter aerophilus</name>
    <dbReference type="NCBI Taxonomy" id="1868324"/>
    <lineage>
        <taxon>Bacteria</taxon>
        <taxon>Pseudomonadati</taxon>
        <taxon>Chlorobiota</taxon>
        <taxon>Chlorobiia</taxon>
        <taxon>Chlorobiales</taxon>
        <taxon>Candidatus Thermochlorobacteriaceae</taxon>
        <taxon>Candidatus Thermochlorobacter</taxon>
    </lineage>
</organism>
<reference evidence="2 3" key="1">
    <citation type="journal article" date="2011" name="ISME J.">
        <title>Community ecology of hot spring cyanobacterial mats: predominant populations and their functional potential.</title>
        <authorList>
            <person name="Klatt C.G."/>
            <person name="Wood J.M."/>
            <person name="Rusch D.B."/>
            <person name="Bateson M.M."/>
            <person name="Hamamura N."/>
            <person name="Heidelberg J.F."/>
            <person name="Grossman A.R."/>
            <person name="Bhaya D."/>
            <person name="Cohan F.M."/>
            <person name="Kuhl M."/>
            <person name="Bryant D.A."/>
            <person name="Ward D.M."/>
        </authorList>
    </citation>
    <scope>NUCLEOTIDE SEQUENCE [LARGE SCALE GENOMIC DNA]</scope>
    <source>
        <strain evidence="2">OS</strain>
    </source>
</reference>
<gene>
    <name evidence="2" type="ORF">D0433_02240</name>
</gene>
<dbReference type="SUPFAM" id="SSF47781">
    <property type="entry name" value="RuvA domain 2-like"/>
    <property type="match status" value="1"/>
</dbReference>
<evidence type="ECO:0000313" key="3">
    <source>
        <dbReference type="Proteomes" id="UP000266389"/>
    </source>
</evidence>
<keyword evidence="1" id="KW-0732">Signal</keyword>
<evidence type="ECO:0000256" key="1">
    <source>
        <dbReference type="SAM" id="SignalP"/>
    </source>
</evidence>